<keyword evidence="10" id="KW-1185">Reference proteome</keyword>
<dbReference type="SMART" id="SM00358">
    <property type="entry name" value="DSRM"/>
    <property type="match status" value="2"/>
</dbReference>
<dbReference type="Proteomes" id="UP001148018">
    <property type="component" value="Unassembled WGS sequence"/>
</dbReference>
<dbReference type="GO" id="GO:0030422">
    <property type="term" value="P:siRNA processing"/>
    <property type="evidence" value="ECO:0007669"/>
    <property type="project" value="TreeGrafter"/>
</dbReference>
<evidence type="ECO:0000256" key="2">
    <source>
        <dbReference type="ARBA" id="ARBA00005856"/>
    </source>
</evidence>
<dbReference type="Gene3D" id="3.30.160.20">
    <property type="match status" value="2"/>
</dbReference>
<dbReference type="GO" id="GO:0035197">
    <property type="term" value="F:siRNA binding"/>
    <property type="evidence" value="ECO:0007669"/>
    <property type="project" value="TreeGrafter"/>
</dbReference>
<dbReference type="InterPro" id="IPR051247">
    <property type="entry name" value="RLC_Component"/>
</dbReference>
<feature type="domain" description="DRBM" evidence="8">
    <location>
        <begin position="116"/>
        <end position="184"/>
    </location>
</feature>
<keyword evidence="3" id="KW-0963">Cytoplasm</keyword>
<dbReference type="GO" id="GO:0070920">
    <property type="term" value="P:regulation of regulatory ncRNA processing"/>
    <property type="evidence" value="ECO:0007669"/>
    <property type="project" value="TreeGrafter"/>
</dbReference>
<name>A0A9Q0IAW5_9TELE</name>
<dbReference type="GO" id="GO:0070578">
    <property type="term" value="C:RISC-loading complex"/>
    <property type="evidence" value="ECO:0007669"/>
    <property type="project" value="TreeGrafter"/>
</dbReference>
<dbReference type="OrthoDB" id="10056847at2759"/>
<comment type="caution">
    <text evidence="9">The sequence shown here is derived from an EMBL/GenBank/DDBJ whole genome shotgun (WGS) entry which is preliminary data.</text>
</comment>
<keyword evidence="4" id="KW-0677">Repeat</keyword>
<dbReference type="FunFam" id="3.30.160.20:FF:000007">
    <property type="entry name" value="Double-stranded RNA-binding protein Staufen homolog 1"/>
    <property type="match status" value="1"/>
</dbReference>
<proteinExistence type="inferred from homology"/>
<evidence type="ECO:0000256" key="4">
    <source>
        <dbReference type="ARBA" id="ARBA00022737"/>
    </source>
</evidence>
<dbReference type="SUPFAM" id="SSF54768">
    <property type="entry name" value="dsRNA-binding domain-like"/>
    <property type="match status" value="2"/>
</dbReference>
<evidence type="ECO:0000313" key="9">
    <source>
        <dbReference type="EMBL" id="KAJ3591580.1"/>
    </source>
</evidence>
<comment type="subcellular location">
    <subcellularLocation>
        <location evidence="1">Cytoplasm</location>
        <location evidence="1">Perinuclear region</location>
    </subcellularLocation>
</comment>
<evidence type="ECO:0000256" key="7">
    <source>
        <dbReference type="PROSITE-ProRule" id="PRU00266"/>
    </source>
</evidence>
<dbReference type="GO" id="GO:0003725">
    <property type="term" value="F:double-stranded RNA binding"/>
    <property type="evidence" value="ECO:0007669"/>
    <property type="project" value="TreeGrafter"/>
</dbReference>
<dbReference type="GO" id="GO:0048471">
    <property type="term" value="C:perinuclear region of cytoplasm"/>
    <property type="evidence" value="ECO:0007669"/>
    <property type="project" value="UniProtKB-SubCell"/>
</dbReference>
<sequence length="232" mass="24571">MSISGEPNRGKHERPGHIKTPIQILHEYAIKSGNLPVYTMEVAEGEAHQPSFIFNVNIADVCCSGHGSSKKAAKHRAAEGALSLLQINMGAAAAAGCPAVKAESNGVAAEPSDHPNSVGILQELAMQRGWRLPEYAVQMESGPAHRREFTVTCRMESLSETAMGNSKKGGKKAAAEKMIAKLQSLSGCGEITWWVDGLVSLVGGRSGLCWVDGLVSLVGGRFALCWVDGYGL</sequence>
<evidence type="ECO:0000256" key="1">
    <source>
        <dbReference type="ARBA" id="ARBA00004556"/>
    </source>
</evidence>
<dbReference type="EMBL" id="JANIIK010000113">
    <property type="protein sequence ID" value="KAJ3591580.1"/>
    <property type="molecule type" value="Genomic_DNA"/>
</dbReference>
<dbReference type="GO" id="GO:0005634">
    <property type="term" value="C:nucleus"/>
    <property type="evidence" value="ECO:0007669"/>
    <property type="project" value="TreeGrafter"/>
</dbReference>
<reference evidence="9" key="1">
    <citation type="submission" date="2022-07" db="EMBL/GenBank/DDBJ databases">
        <title>Chromosome-level genome of Muraenolepis orangiensis.</title>
        <authorList>
            <person name="Kim J."/>
        </authorList>
    </citation>
    <scope>NUCLEOTIDE SEQUENCE</scope>
    <source>
        <strain evidence="9">KU_S4_2022</strain>
        <tissue evidence="9">Muscle</tissue>
    </source>
</reference>
<feature type="domain" description="DRBM" evidence="8">
    <location>
        <begin position="20"/>
        <end position="87"/>
    </location>
</feature>
<organism evidence="9 10">
    <name type="scientific">Muraenolepis orangiensis</name>
    <name type="common">Patagonian moray cod</name>
    <dbReference type="NCBI Taxonomy" id="630683"/>
    <lineage>
        <taxon>Eukaryota</taxon>
        <taxon>Metazoa</taxon>
        <taxon>Chordata</taxon>
        <taxon>Craniata</taxon>
        <taxon>Vertebrata</taxon>
        <taxon>Euteleostomi</taxon>
        <taxon>Actinopterygii</taxon>
        <taxon>Neopterygii</taxon>
        <taxon>Teleostei</taxon>
        <taxon>Neoteleostei</taxon>
        <taxon>Acanthomorphata</taxon>
        <taxon>Zeiogadaria</taxon>
        <taxon>Gadariae</taxon>
        <taxon>Gadiformes</taxon>
        <taxon>Muraenolepidoidei</taxon>
        <taxon>Muraenolepididae</taxon>
        <taxon>Muraenolepis</taxon>
    </lineage>
</organism>
<dbReference type="AlphaFoldDB" id="A0A9Q0IAW5"/>
<gene>
    <name evidence="9" type="ORF">NHX12_006713</name>
</gene>
<dbReference type="Pfam" id="PF00035">
    <property type="entry name" value="dsrm"/>
    <property type="match status" value="2"/>
</dbReference>
<evidence type="ECO:0000256" key="3">
    <source>
        <dbReference type="ARBA" id="ARBA00022490"/>
    </source>
</evidence>
<dbReference type="InterPro" id="IPR014720">
    <property type="entry name" value="dsRBD_dom"/>
</dbReference>
<dbReference type="PANTHER" id="PTHR46205">
    <property type="entry name" value="LOQUACIOUS, ISOFORM B"/>
    <property type="match status" value="1"/>
</dbReference>
<evidence type="ECO:0000259" key="8">
    <source>
        <dbReference type="PROSITE" id="PS50137"/>
    </source>
</evidence>
<dbReference type="PROSITE" id="PS50137">
    <property type="entry name" value="DS_RBD"/>
    <property type="match status" value="2"/>
</dbReference>
<evidence type="ECO:0000256" key="5">
    <source>
        <dbReference type="ARBA" id="ARBA00022884"/>
    </source>
</evidence>
<keyword evidence="6" id="KW-0943">RNA-mediated gene silencing</keyword>
<accession>A0A9Q0IAW5</accession>
<evidence type="ECO:0000256" key="6">
    <source>
        <dbReference type="ARBA" id="ARBA00023158"/>
    </source>
</evidence>
<protein>
    <recommendedName>
        <fullName evidence="8">DRBM domain-containing protein</fullName>
    </recommendedName>
</protein>
<dbReference type="PANTHER" id="PTHR46205:SF2">
    <property type="entry name" value="INTERFERON-INDUCIBLE DOUBLE-STRANDED RNA-DEPENDENT PROTEIN KINASE ACTIVATOR A"/>
    <property type="match status" value="1"/>
</dbReference>
<comment type="similarity">
    <text evidence="2">Belongs to the PRKRA family.</text>
</comment>
<evidence type="ECO:0000313" key="10">
    <source>
        <dbReference type="Proteomes" id="UP001148018"/>
    </source>
</evidence>
<keyword evidence="5 7" id="KW-0694">RNA-binding</keyword>
<dbReference type="GO" id="GO:0016442">
    <property type="term" value="C:RISC complex"/>
    <property type="evidence" value="ECO:0007669"/>
    <property type="project" value="TreeGrafter"/>
</dbReference>